<dbReference type="EMBL" id="BDDD01000032">
    <property type="protein sequence ID" value="GAV57451.1"/>
    <property type="molecule type" value="Genomic_DNA"/>
</dbReference>
<evidence type="ECO:0000313" key="3">
    <source>
        <dbReference type="Proteomes" id="UP000187406"/>
    </source>
</evidence>
<dbReference type="CDD" id="cd00167">
    <property type="entry name" value="SANT"/>
    <property type="match status" value="1"/>
</dbReference>
<evidence type="ECO:0000313" key="2">
    <source>
        <dbReference type="EMBL" id="GAV57451.1"/>
    </source>
</evidence>
<dbReference type="Proteomes" id="UP000187406">
    <property type="component" value="Unassembled WGS sequence"/>
</dbReference>
<dbReference type="InterPro" id="IPR001005">
    <property type="entry name" value="SANT/Myb"/>
</dbReference>
<protein>
    <recommendedName>
        <fullName evidence="4">Myb_DNA-binding domain-containing protein</fullName>
    </recommendedName>
</protein>
<dbReference type="InParanoid" id="A0A1Q3ANX7"/>
<dbReference type="OrthoDB" id="1908944at2759"/>
<dbReference type="PANTHER" id="PTHR46872">
    <property type="entry name" value="DNA BINDING PROTEIN"/>
    <property type="match status" value="1"/>
</dbReference>
<evidence type="ECO:0000256" key="1">
    <source>
        <dbReference type="SAM" id="MobiDB-lite"/>
    </source>
</evidence>
<feature type="compositionally biased region" description="Acidic residues" evidence="1">
    <location>
        <begin position="415"/>
        <end position="438"/>
    </location>
</feature>
<feature type="non-terminal residue" evidence="2">
    <location>
        <position position="1"/>
    </location>
</feature>
<proteinExistence type="predicted"/>
<name>A0A1Q3ANX7_CEPFO</name>
<dbReference type="AlphaFoldDB" id="A0A1Q3ANX7"/>
<feature type="region of interest" description="Disordered" evidence="1">
    <location>
        <begin position="388"/>
        <end position="452"/>
    </location>
</feature>
<reference evidence="3" key="1">
    <citation type="submission" date="2016-04" db="EMBL/GenBank/DDBJ databases">
        <title>Cephalotus genome sequencing.</title>
        <authorList>
            <person name="Fukushima K."/>
            <person name="Hasebe M."/>
            <person name="Fang X."/>
        </authorList>
    </citation>
    <scope>NUCLEOTIDE SEQUENCE [LARGE SCALE GENOMIC DNA]</scope>
    <source>
        <strain evidence="3">cv. St1</strain>
    </source>
</reference>
<sequence length="588" mass="66478">SSSAPNSIFHFHLIFFKIFESNVKFFQFLFFSIYRYLFRYQPSIFHDSRIKMGIKRPFDDESQELSFKQSRQLDYSYKLTQFTGFVPCNDGHQKPNVSGEKEGGYKSKCLKASEGDITTEISNLADKELENSAPLSWLTSSSSDEDVGSGATVYSSLSPEYFEFDFPRRTFVPFDDPYSSLLNRSPRRQVPLGPNHQADIPLWVGHMMNDKLDLKESYNPNSSSFFSGSDHVIDDACEEKLMGTCVIPMPNSYIRVHNSYRGGIGRGDCSCPDEGSVRCVRRHVTEAREKLMKTLGHEKFVKLGFDEMGEEVARKWSDKEQLIYHEVVYSYPASSGRNFWKHLSAVFPSRSKKDIVSYYFNVFMLRTRAAQNRSNFLDIDSDDDEWHGIKRTSYGGQVSEEDDDSAVESPIDQANQEDNEDDSPEGDDENDDDNDDGDVGYGSGDVTGDDSGIDHALEAHATKSYHDDSFDLEDRCTDKISGSDGEDYNAKNDSCMSFEFQPNTFYFCGTVDSGSTSQATGVKTDLRKCFRSDFDGCNDLAGNMYLLEPSDVKVFDARYPLGPIEGVDLLPTCNIIEEIFGQDSKTRN</sequence>
<gene>
    <name evidence="2" type="ORF">CFOL_v3_00988</name>
</gene>
<dbReference type="STRING" id="3775.A0A1Q3ANX7"/>
<organism evidence="2 3">
    <name type="scientific">Cephalotus follicularis</name>
    <name type="common">Albany pitcher plant</name>
    <dbReference type="NCBI Taxonomy" id="3775"/>
    <lineage>
        <taxon>Eukaryota</taxon>
        <taxon>Viridiplantae</taxon>
        <taxon>Streptophyta</taxon>
        <taxon>Embryophyta</taxon>
        <taxon>Tracheophyta</taxon>
        <taxon>Spermatophyta</taxon>
        <taxon>Magnoliopsida</taxon>
        <taxon>eudicotyledons</taxon>
        <taxon>Gunneridae</taxon>
        <taxon>Pentapetalae</taxon>
        <taxon>rosids</taxon>
        <taxon>fabids</taxon>
        <taxon>Oxalidales</taxon>
        <taxon>Cephalotaceae</taxon>
        <taxon>Cephalotus</taxon>
    </lineage>
</organism>
<keyword evidence="3" id="KW-1185">Reference proteome</keyword>
<comment type="caution">
    <text evidence="2">The sequence shown here is derived from an EMBL/GenBank/DDBJ whole genome shotgun (WGS) entry which is preliminary data.</text>
</comment>
<evidence type="ECO:0008006" key="4">
    <source>
        <dbReference type="Google" id="ProtNLM"/>
    </source>
</evidence>
<accession>A0A1Q3ANX7</accession>
<dbReference type="PANTHER" id="PTHR46872:SF5">
    <property type="entry name" value="MYB-LIKE DOMAIN-CONTAINING PROTEIN"/>
    <property type="match status" value="1"/>
</dbReference>
<dbReference type="FunCoup" id="A0A1Q3ANX7">
    <property type="interactions" value="1084"/>
</dbReference>